<evidence type="ECO:0008006" key="13">
    <source>
        <dbReference type="Google" id="ProtNLM"/>
    </source>
</evidence>
<dbReference type="SMART" id="SM00667">
    <property type="entry name" value="LisH"/>
    <property type="match status" value="1"/>
</dbReference>
<evidence type="ECO:0000256" key="2">
    <source>
        <dbReference type="ARBA" id="ARBA00004300"/>
    </source>
</evidence>
<dbReference type="Proteomes" id="UP000663827">
    <property type="component" value="Unassembled WGS sequence"/>
</dbReference>
<feature type="region of interest" description="Disordered" evidence="10">
    <location>
        <begin position="436"/>
        <end position="730"/>
    </location>
</feature>
<organism evidence="11 12">
    <name type="scientific">Rhizoctonia solani</name>
    <dbReference type="NCBI Taxonomy" id="456999"/>
    <lineage>
        <taxon>Eukaryota</taxon>
        <taxon>Fungi</taxon>
        <taxon>Dikarya</taxon>
        <taxon>Basidiomycota</taxon>
        <taxon>Agaricomycotina</taxon>
        <taxon>Agaricomycetes</taxon>
        <taxon>Cantharellales</taxon>
        <taxon>Ceratobasidiaceae</taxon>
        <taxon>Rhizoctonia</taxon>
    </lineage>
</organism>
<accession>A0A8H3DYD1</accession>
<feature type="compositionally biased region" description="Low complexity" evidence="10">
    <location>
        <begin position="972"/>
        <end position="1003"/>
    </location>
</feature>
<feature type="coiled-coil region" evidence="9">
    <location>
        <begin position="318"/>
        <end position="359"/>
    </location>
</feature>
<keyword evidence="8" id="KW-0206">Cytoskeleton</keyword>
<evidence type="ECO:0000256" key="9">
    <source>
        <dbReference type="SAM" id="Coils"/>
    </source>
</evidence>
<feature type="compositionally biased region" description="Low complexity" evidence="10">
    <location>
        <begin position="1156"/>
        <end position="1172"/>
    </location>
</feature>
<feature type="compositionally biased region" description="Polar residues" evidence="10">
    <location>
        <begin position="1638"/>
        <end position="1648"/>
    </location>
</feature>
<protein>
    <recommendedName>
        <fullName evidence="13">LisH domain-containing protein</fullName>
    </recommendedName>
</protein>
<keyword evidence="4" id="KW-0963">Cytoplasm</keyword>
<dbReference type="Pfam" id="PF08513">
    <property type="entry name" value="LisH"/>
    <property type="match status" value="1"/>
</dbReference>
<feature type="compositionally biased region" description="Low complexity" evidence="10">
    <location>
        <begin position="1066"/>
        <end position="1097"/>
    </location>
</feature>
<feature type="compositionally biased region" description="Low complexity" evidence="10">
    <location>
        <begin position="1412"/>
        <end position="1432"/>
    </location>
</feature>
<dbReference type="InterPro" id="IPR021622">
    <property type="entry name" value="Afadin/alpha-actinin-bd"/>
</dbReference>
<feature type="compositionally biased region" description="Basic and acidic residues" evidence="10">
    <location>
        <begin position="1313"/>
        <end position="1326"/>
    </location>
</feature>
<dbReference type="EMBL" id="CAJNJQ010000937">
    <property type="protein sequence ID" value="CAE7110200.1"/>
    <property type="molecule type" value="Genomic_DNA"/>
</dbReference>
<dbReference type="OrthoDB" id="74314at2759"/>
<feature type="compositionally biased region" description="Low complexity" evidence="10">
    <location>
        <begin position="1027"/>
        <end position="1060"/>
    </location>
</feature>
<feature type="compositionally biased region" description="Low complexity" evidence="10">
    <location>
        <begin position="1247"/>
        <end position="1260"/>
    </location>
</feature>
<comment type="caution">
    <text evidence="11">The sequence shown here is derived from an EMBL/GenBank/DDBJ whole genome shotgun (WGS) entry which is preliminary data.</text>
</comment>
<feature type="region of interest" description="Disordered" evidence="10">
    <location>
        <begin position="816"/>
        <end position="869"/>
    </location>
</feature>
<evidence type="ECO:0000313" key="11">
    <source>
        <dbReference type="EMBL" id="CAE7110200.1"/>
    </source>
</evidence>
<sequence>MATTQTPTRRGVRWAFDVANSPFGGAAEPSTPETSTSSLAYVNSQIIAHGFARVALDLSELGREEQNKVVKCMLGMLSQRVNDMTRAEDLSTRLRNVSYEHERLSNMLRAAKNEVLQAEREAEAAKTKANSIVKDLSSANTSHNRTTAQLAQTTSAIAALRAASIADMRKREQEIGKLRERWQRLSAEQAKLGTVGSGMVCSNWAVAVNEQYVGMRGEGEEAAEGAMRDAIEARERLAEANDEFREVMVKLVNIVGEGLREKEVPDVKIPTPATLFNPSAIEDDAGPALNAYRTLRDLIQQLAAAGSTHSLDKEIAARETERAKQEQHRQEIRGWEEKVEKVEREMAKLKGELAASNDFCEKSRLLIEQMVNDKKTLEKTVEERDTGEAASIVEQRQQLEEERAKFTDAAIRLARERSDFEAERLALAEEKRQWATRQLEEPAQPVPEPLITITAPESDAAVPPSPLIPTHNPNRQPPTDEEEEESAPAPVQTGLAGQLRSALKAAKAAESGERTRKKGKTVKDKSKSKPKEKEKPRPKVKSPAKDKPKDEEKENIASGSTVPAAFAPAPKIPTTPRSLHPAAQRARARNYAPAVPSPLSRIISLAESPERGRAEVEEVVQLPSKMTMTLRSSTNGKGRSGSQSPKGSASRSPKAGAGGSPLRTVAKSPPRVTGGVGGGNLADKFAAAAAKDKSKKGKGKEKEQPEAETEADDPDKTVTEVKVQAEKEKEDGRDLDVIFAAPKEKAKAKPAGPSRGGGSKVPVATGKPLRVPVVAKRALTPRKATLGAVVAHALDAIDWWIVERISIAVDTATIMAPSQPPSTSSPHPAHTAGPSTISSSSTSPTGTHSTVATTVGNLGNSGNAGNRQRSWDEDKHLNLYILDYCRRRKFDDAASAFAREANLSLDSKASFDAPQGLLFEWWIVFWETFNSQRSSISGPPGQRESGQVYVNTMARLRKLAVHEKDEQNRARSMSMSISTPGMPPMMSGIPPAMNGSGSASAMSTPAMTHMPNPMGPRPQSQASGRTGPQQPGMGQQPMAPGAPGQPGMAPQQQGPGMAPNGPGPQQPGMSGHPQPGIGQPQRPQQPGMGMPPTGMTPSALRLLGLKVTYPDCSADMTHASTPHASTPSAPHVSSSPSPVPTPPQSFAPGGPGGPGPQQSQFNPQFNPQQQFSGPGGPGQPQFPGQPGQFQGALGNQPFRPGQGQNGPPVQNAHFPPNAGPGFQPGGPGNQNFGQQGFQPGGPGSGQGPQQQFQPGNAQFPGGPGIGGPGPGGPGGPFPPGARQGGPGLQFPNNNQPPEWGQRPPPMGQGGPEPGRRPDGSWEDARRAGMIGGQPNKMGPGQMRYVGQPGPGGHPPNMMGQPGMSGGPQMGGPMQSPKEDARSITPQQTQANWEGGVTMQRRPGMALQGGQMGPRPGFNPQGPQGQGAQKRAGSPAPPATMNNVGGSPPEKRARPNDPGPGVLVDSRMGQDGRPTSSKGGASFPGGPGMNGQPPNPQQQRLNGEQQYRQEVGGATREMRVQVLGQGGPQPPPFGKGQQANGRGSRPTDAPSPASGGEGAGQPRQVMNVKGQGGSMGPPVSPSLAHRNVGGMKKSDSAGNSPALPPSTVPNGMNPADRSHTPQQMKPGGSHSPMTMPMSRPQSAQPTIGQGPSIGVPAPPPSAPPMFPPTQSPSNGLLPFSAAKLEPQFDFPEDVDLTNFDEFFPGMDPILGLESWAHGGE</sequence>
<evidence type="ECO:0000256" key="10">
    <source>
        <dbReference type="SAM" id="MobiDB-lite"/>
    </source>
</evidence>
<comment type="similarity">
    <text evidence="3">Belongs to the ADIP family.</text>
</comment>
<feature type="compositionally biased region" description="Low complexity" evidence="10">
    <location>
        <begin position="1179"/>
        <end position="1192"/>
    </location>
</feature>
<feature type="coiled-coil region" evidence="9">
    <location>
        <begin position="389"/>
        <end position="416"/>
    </location>
</feature>
<feature type="compositionally biased region" description="Pro residues" evidence="10">
    <location>
        <begin position="1655"/>
        <end position="1669"/>
    </location>
</feature>
<feature type="region of interest" description="Disordered" evidence="10">
    <location>
        <begin position="744"/>
        <end position="764"/>
    </location>
</feature>
<feature type="region of interest" description="Disordered" evidence="10">
    <location>
        <begin position="1112"/>
        <end position="1677"/>
    </location>
</feature>
<evidence type="ECO:0000256" key="6">
    <source>
        <dbReference type="ARBA" id="ARBA00022949"/>
    </source>
</evidence>
<evidence type="ECO:0000256" key="3">
    <source>
        <dbReference type="ARBA" id="ARBA00009291"/>
    </source>
</evidence>
<evidence type="ECO:0000256" key="4">
    <source>
        <dbReference type="ARBA" id="ARBA00022490"/>
    </source>
</evidence>
<evidence type="ECO:0000256" key="7">
    <source>
        <dbReference type="ARBA" id="ARBA00023054"/>
    </source>
</evidence>
<feature type="coiled-coil region" evidence="9">
    <location>
        <begin position="94"/>
        <end position="135"/>
    </location>
</feature>
<evidence type="ECO:0000256" key="1">
    <source>
        <dbReference type="ARBA" id="ARBA00004282"/>
    </source>
</evidence>
<feature type="compositionally biased region" description="Polar residues" evidence="10">
    <location>
        <begin position="851"/>
        <end position="868"/>
    </location>
</feature>
<gene>
    <name evidence="11" type="ORF">RDB_LOCUS47537</name>
</gene>
<feature type="compositionally biased region" description="Low complexity" evidence="10">
    <location>
        <begin position="1122"/>
        <end position="1136"/>
    </location>
</feature>
<proteinExistence type="inferred from homology"/>
<evidence type="ECO:0000313" key="12">
    <source>
        <dbReference type="Proteomes" id="UP000663827"/>
    </source>
</evidence>
<dbReference type="PANTHER" id="PTHR46507:SF4">
    <property type="entry name" value="SSX FAMILY MEMBER 2 INTERACTING PROTEIN"/>
    <property type="match status" value="1"/>
</dbReference>
<feature type="compositionally biased region" description="Pro residues" evidence="10">
    <location>
        <begin position="1270"/>
        <end position="1279"/>
    </location>
</feature>
<name>A0A8H3DYD1_9AGAM</name>
<dbReference type="PANTHER" id="PTHR46507">
    <property type="entry name" value="AFADIN- AND ALPHA-ACTININ-BINDING PROTEIN"/>
    <property type="match status" value="1"/>
</dbReference>
<dbReference type="GO" id="GO:0036064">
    <property type="term" value="C:ciliary basal body"/>
    <property type="evidence" value="ECO:0007669"/>
    <property type="project" value="TreeGrafter"/>
</dbReference>
<dbReference type="Pfam" id="PF11559">
    <property type="entry name" value="ADIP"/>
    <property type="match status" value="1"/>
</dbReference>
<feature type="compositionally biased region" description="Polar residues" evidence="10">
    <location>
        <begin position="624"/>
        <end position="651"/>
    </location>
</feature>
<keyword evidence="5" id="KW-0130">Cell adhesion</keyword>
<feature type="region of interest" description="Disordered" evidence="10">
    <location>
        <begin position="962"/>
        <end position="1098"/>
    </location>
</feature>
<feature type="coiled-coil region" evidence="9">
    <location>
        <begin position="223"/>
        <end position="250"/>
    </location>
</feature>
<dbReference type="InterPro" id="IPR052300">
    <property type="entry name" value="Adhesion_Centrosome_assoc"/>
</dbReference>
<dbReference type="InterPro" id="IPR006594">
    <property type="entry name" value="LisH"/>
</dbReference>
<evidence type="ECO:0000256" key="8">
    <source>
        <dbReference type="ARBA" id="ARBA00023212"/>
    </source>
</evidence>
<keyword evidence="7 9" id="KW-0175">Coiled coil</keyword>
<dbReference type="GO" id="GO:0035735">
    <property type="term" value="P:intraciliary transport involved in cilium assembly"/>
    <property type="evidence" value="ECO:0007669"/>
    <property type="project" value="TreeGrafter"/>
</dbReference>
<dbReference type="PROSITE" id="PS50896">
    <property type="entry name" value="LISH"/>
    <property type="match status" value="1"/>
</dbReference>
<dbReference type="GO" id="GO:0007155">
    <property type="term" value="P:cell adhesion"/>
    <property type="evidence" value="ECO:0007669"/>
    <property type="project" value="UniProtKB-KW"/>
</dbReference>
<reference evidence="11" key="1">
    <citation type="submission" date="2021-01" db="EMBL/GenBank/DDBJ databases">
        <authorList>
            <person name="Kaushik A."/>
        </authorList>
    </citation>
    <scope>NUCLEOTIDE SEQUENCE</scope>
    <source>
        <strain evidence="11">AG5</strain>
    </source>
</reference>
<feature type="compositionally biased region" description="Basic and acidic residues" evidence="10">
    <location>
        <begin position="714"/>
        <end position="730"/>
    </location>
</feature>
<feature type="compositionally biased region" description="Basic and acidic residues" evidence="10">
    <location>
        <begin position="521"/>
        <end position="555"/>
    </location>
</feature>
<evidence type="ECO:0000256" key="5">
    <source>
        <dbReference type="ARBA" id="ARBA00022889"/>
    </source>
</evidence>
<keyword evidence="6" id="KW-0965">Cell junction</keyword>
<comment type="subcellular location">
    <subcellularLocation>
        <location evidence="1">Cell junction</location>
    </subcellularLocation>
    <subcellularLocation>
        <location evidence="2">Cytoplasm</location>
        <location evidence="2">Cytoskeleton</location>
        <location evidence="2">Microtubule organizing center</location>
        <location evidence="2">Centrosome</location>
    </subcellularLocation>
</comment>
<feature type="compositionally biased region" description="Low complexity" evidence="10">
    <location>
        <begin position="821"/>
        <end position="850"/>
    </location>
</feature>